<keyword evidence="2" id="KW-1185">Reference proteome</keyword>
<protein>
    <submittedName>
        <fullName evidence="1">Uncharacterized protein</fullName>
    </submittedName>
</protein>
<evidence type="ECO:0000313" key="2">
    <source>
        <dbReference type="Proteomes" id="UP001432027"/>
    </source>
</evidence>
<accession>A0AAV5UKX4</accession>
<feature type="non-terminal residue" evidence="1">
    <location>
        <position position="1"/>
    </location>
</feature>
<comment type="caution">
    <text evidence="1">The sequence shown here is derived from an EMBL/GenBank/DDBJ whole genome shotgun (WGS) entry which is preliminary data.</text>
</comment>
<gene>
    <name evidence="1" type="ORF">PENTCL1PPCAC_29245</name>
</gene>
<evidence type="ECO:0000313" key="1">
    <source>
        <dbReference type="EMBL" id="GMT07071.1"/>
    </source>
</evidence>
<sequence length="79" mass="9137">NLSSTAQLDAVSSDHQISSNHHLKNRTIAHWSMGIRETLRLFRSHVLFKLESTVHCEVFAIIFVIEDLHDHLLSMKMSR</sequence>
<dbReference type="AlphaFoldDB" id="A0AAV5UKX4"/>
<reference evidence="1" key="1">
    <citation type="submission" date="2023-10" db="EMBL/GenBank/DDBJ databases">
        <title>Genome assembly of Pristionchus species.</title>
        <authorList>
            <person name="Yoshida K."/>
            <person name="Sommer R.J."/>
        </authorList>
    </citation>
    <scope>NUCLEOTIDE SEQUENCE</scope>
    <source>
        <strain evidence="1">RS0144</strain>
    </source>
</reference>
<dbReference type="EMBL" id="BTSX01000006">
    <property type="protein sequence ID" value="GMT07071.1"/>
    <property type="molecule type" value="Genomic_DNA"/>
</dbReference>
<name>A0AAV5UKX4_9BILA</name>
<organism evidence="1 2">
    <name type="scientific">Pristionchus entomophagus</name>
    <dbReference type="NCBI Taxonomy" id="358040"/>
    <lineage>
        <taxon>Eukaryota</taxon>
        <taxon>Metazoa</taxon>
        <taxon>Ecdysozoa</taxon>
        <taxon>Nematoda</taxon>
        <taxon>Chromadorea</taxon>
        <taxon>Rhabditida</taxon>
        <taxon>Rhabditina</taxon>
        <taxon>Diplogasteromorpha</taxon>
        <taxon>Diplogasteroidea</taxon>
        <taxon>Neodiplogasteridae</taxon>
        <taxon>Pristionchus</taxon>
    </lineage>
</organism>
<proteinExistence type="predicted"/>
<dbReference type="Proteomes" id="UP001432027">
    <property type="component" value="Unassembled WGS sequence"/>
</dbReference>
<feature type="non-terminal residue" evidence="1">
    <location>
        <position position="79"/>
    </location>
</feature>